<dbReference type="Pfam" id="PF04233">
    <property type="entry name" value="Phage_Mu_F"/>
    <property type="match status" value="1"/>
</dbReference>
<reference evidence="2 3" key="1">
    <citation type="submission" date="2018-05" db="EMBL/GenBank/DDBJ databases">
        <title>Complete Genome Sequence of Deinococcus sp. strain 17bor-2.</title>
        <authorList>
            <person name="Srinivasan S."/>
        </authorList>
    </citation>
    <scope>NUCLEOTIDE SEQUENCE [LARGE SCALE GENOMIC DNA]</scope>
    <source>
        <strain evidence="2 3">17bor-2</strain>
    </source>
</reference>
<evidence type="ECO:0000313" key="3">
    <source>
        <dbReference type="Proteomes" id="UP000245368"/>
    </source>
</evidence>
<protein>
    <recommendedName>
        <fullName evidence="1">Phage head morphogenesis domain-containing protein</fullName>
    </recommendedName>
</protein>
<dbReference type="EMBL" id="CP029494">
    <property type="protein sequence ID" value="AWN22804.1"/>
    <property type="molecule type" value="Genomic_DNA"/>
</dbReference>
<keyword evidence="3" id="KW-1185">Reference proteome</keyword>
<evidence type="ECO:0000313" key="2">
    <source>
        <dbReference type="EMBL" id="AWN22804.1"/>
    </source>
</evidence>
<gene>
    <name evidence="2" type="ORF">DKM44_05830</name>
</gene>
<sequence>MAAGIDVGESLREIAQRIKGLHADWSDARAELISRTEVSTAFWASHQLSADQAAADAGVEMIKVWRSAHDSRVRDKHAAMDGEEVRLDEDFNNGLRYPSGPNCRCTVLYREKGS</sequence>
<organism evidence="2 3">
    <name type="scientific">Deinococcus irradiatisoli</name>
    <dbReference type="NCBI Taxonomy" id="2202254"/>
    <lineage>
        <taxon>Bacteria</taxon>
        <taxon>Thermotogati</taxon>
        <taxon>Deinococcota</taxon>
        <taxon>Deinococci</taxon>
        <taxon>Deinococcales</taxon>
        <taxon>Deinococcaceae</taxon>
        <taxon>Deinococcus</taxon>
    </lineage>
</organism>
<dbReference type="AlphaFoldDB" id="A0A2Z3JNQ1"/>
<evidence type="ECO:0000259" key="1">
    <source>
        <dbReference type="Pfam" id="PF04233"/>
    </source>
</evidence>
<name>A0A2Z3JNQ1_9DEIO</name>
<dbReference type="KEGG" id="dez:DKM44_05830"/>
<dbReference type="InterPro" id="IPR006528">
    <property type="entry name" value="Phage_head_morphogenesis_dom"/>
</dbReference>
<dbReference type="OrthoDB" id="9765386at2"/>
<feature type="domain" description="Phage head morphogenesis" evidence="1">
    <location>
        <begin position="3"/>
        <end position="107"/>
    </location>
</feature>
<dbReference type="Proteomes" id="UP000245368">
    <property type="component" value="Chromosome"/>
</dbReference>
<dbReference type="NCBIfam" id="TIGR01641">
    <property type="entry name" value="phageSPP1_gp7"/>
    <property type="match status" value="1"/>
</dbReference>
<proteinExistence type="predicted"/>
<accession>A0A2Z3JNQ1</accession>